<dbReference type="GO" id="GO:0051301">
    <property type="term" value="P:cell division"/>
    <property type="evidence" value="ECO:0007669"/>
    <property type="project" value="UniProtKB-KW"/>
</dbReference>
<organism evidence="8 9">
    <name type="scientific">Schistosoma mansoni</name>
    <name type="common">Blood fluke</name>
    <dbReference type="NCBI Taxonomy" id="6183"/>
    <lineage>
        <taxon>Eukaryota</taxon>
        <taxon>Metazoa</taxon>
        <taxon>Spiralia</taxon>
        <taxon>Lophotrochozoa</taxon>
        <taxon>Platyhelminthes</taxon>
        <taxon>Trematoda</taxon>
        <taxon>Digenea</taxon>
        <taxon>Strigeidida</taxon>
        <taxon>Schistosomatoidea</taxon>
        <taxon>Schistosomatidae</taxon>
        <taxon>Schistosoma</taxon>
    </lineage>
</organism>
<keyword evidence="8" id="KW-1185">Reference proteome</keyword>
<dbReference type="STRING" id="6183.A0A5K4F1C0"/>
<dbReference type="ExpressionAtlas" id="A0A5K4F1C0">
    <property type="expression patterns" value="baseline and differential"/>
</dbReference>
<name>A0A5K4F1C0_SCHMA</name>
<evidence type="ECO:0000256" key="4">
    <source>
        <dbReference type="ARBA" id="ARBA00022786"/>
    </source>
</evidence>
<evidence type="ECO:0000256" key="1">
    <source>
        <dbReference type="ARBA" id="ARBA00016067"/>
    </source>
</evidence>
<evidence type="ECO:0000256" key="2">
    <source>
        <dbReference type="ARBA" id="ARBA00022618"/>
    </source>
</evidence>
<dbReference type="GO" id="GO:0031145">
    <property type="term" value="P:anaphase-promoting complex-dependent catabolic process"/>
    <property type="evidence" value="ECO:0007669"/>
    <property type="project" value="InterPro"/>
</dbReference>
<dbReference type="PANTHER" id="PTHR13260:SF0">
    <property type="entry name" value="ANAPHASE-PROMOTING COMPLEX SUBUNIT 4"/>
    <property type="match status" value="1"/>
</dbReference>
<dbReference type="AlphaFoldDB" id="A0A5K4F1C0"/>
<keyword evidence="5" id="KW-0131">Cell cycle</keyword>
<dbReference type="Pfam" id="PF12894">
    <property type="entry name" value="ANAPC4_WD40"/>
    <property type="match status" value="1"/>
</dbReference>
<dbReference type="InterPro" id="IPR024790">
    <property type="entry name" value="APC4_long_dom"/>
</dbReference>
<dbReference type="GO" id="GO:0070979">
    <property type="term" value="P:protein K11-linked ubiquitination"/>
    <property type="evidence" value="ECO:0007669"/>
    <property type="project" value="TreeGrafter"/>
</dbReference>
<evidence type="ECO:0000313" key="8">
    <source>
        <dbReference type="Proteomes" id="UP000008854"/>
    </source>
</evidence>
<evidence type="ECO:0000256" key="3">
    <source>
        <dbReference type="ARBA" id="ARBA00022776"/>
    </source>
</evidence>
<dbReference type="InterPro" id="IPR015943">
    <property type="entry name" value="WD40/YVTN_repeat-like_dom_sf"/>
</dbReference>
<reference evidence="9" key="2">
    <citation type="submission" date="2019-11" db="UniProtKB">
        <authorList>
            <consortium name="WormBaseParasite"/>
        </authorList>
    </citation>
    <scope>IDENTIFICATION</scope>
    <source>
        <strain evidence="9">Puerto Rican</strain>
    </source>
</reference>
<sequence>MFFCSNMVVDFTYSLVETRQLVKTKIVACLWSPKTDLIALGSDSGCVSVHRYKMTCIWECDKSDLGSVSNLTWRPDGKILTASFSSGKVCFFVVGDGFVFHELQFPSTIDYLLWTNYQSSATNINNSDSDINYLRNNVATYFPDVKHLSTFKSDVNFSSSDVCKYAQLLRDIDGNKYFPILTVYSKNTVYFYGFGVFEIAAYNLHSATLNTLNHTGTSKLVSCHLSAEQNILLITESFLNVEGQFYVVCHKIPCDGFQKFGYQLMRLSSQAYSIKITKSLLDWSFNQVCICWEDMILEMDAKFTKYARERLKHNKDWSLCVELLQFILFGHCCPELRKFLVEDWTAASLKRTGTATLKAYESIKTICFQQIQFFLQRLLFHVSEVLGSLRDTELYHELQIPPSTALNLLRTIGMTLQKTQELQLVIEKSLTQLRAFFKWLYGAILEQSGRVLPNDFPRVNLAERELVINFITDSLQPVFVQGELQNYQVDLVEQYIRSGEVYKPLEVVAQSSLKNDKERASLRKALEEIIDQSDETLLPDGLYHYCSRTTLADLIQKKMNCEIKNLIKLPLDKSTIRGCLDISCQTRQILLTGESPNLLNSGVHLTTINCFEESAEMKSSQIILKNNNNNKPKTILMAYTMGDEKSGFNSLLTIELNSNSDKSEFKIMNGVELFLDAIPGDTNPANLPYELQDMQFYSSQVLLLIVSRRSKHSKVSSIRSSPKINVSSMKIDESLLNRELSSLTPTNNDLMHSWLVMVPIRDILNGVENFSGELLKQTNTTASIVNESIRTNLPRRNLSEFITRGNIEALPWHAIKLTTNGDRSIVFVLFENHSTCRVYLMERPEPDETMVVDDSANESHLQATNNGNNVGVGDTGVVAETSRVIGKV</sequence>
<evidence type="ECO:0000256" key="5">
    <source>
        <dbReference type="ARBA" id="ARBA00023306"/>
    </source>
</evidence>
<feature type="domain" description="Anaphase-promoting complex subunit 4 long" evidence="7">
    <location>
        <begin position="257"/>
        <end position="447"/>
    </location>
</feature>
<reference evidence="8" key="1">
    <citation type="journal article" date="2012" name="PLoS Negl. Trop. Dis.">
        <title>A systematically improved high quality genome and transcriptome of the human blood fluke Schistosoma mansoni.</title>
        <authorList>
            <person name="Protasio A.V."/>
            <person name="Tsai I.J."/>
            <person name="Babbage A."/>
            <person name="Nichol S."/>
            <person name="Hunt M."/>
            <person name="Aslett M.A."/>
            <person name="De Silva N."/>
            <person name="Velarde G.S."/>
            <person name="Anderson T.J."/>
            <person name="Clark R.C."/>
            <person name="Davidson C."/>
            <person name="Dillon G.P."/>
            <person name="Holroyd N.E."/>
            <person name="LoVerde P.T."/>
            <person name="Lloyd C."/>
            <person name="McQuillan J."/>
            <person name="Oliveira G."/>
            <person name="Otto T.D."/>
            <person name="Parker-Manuel S.J."/>
            <person name="Quail M.A."/>
            <person name="Wilson R.A."/>
            <person name="Zerlotini A."/>
            <person name="Dunne D.W."/>
            <person name="Berriman M."/>
        </authorList>
    </citation>
    <scope>NUCLEOTIDE SEQUENCE [LARGE SCALE GENOMIC DNA]</scope>
    <source>
        <strain evidence="8">Puerto Rican</strain>
    </source>
</reference>
<dbReference type="InterPro" id="IPR036322">
    <property type="entry name" value="WD40_repeat_dom_sf"/>
</dbReference>
<accession>A0A5K4F1C0</accession>
<dbReference type="InParanoid" id="A0A5K4F1C0"/>
<dbReference type="Pfam" id="PF12896">
    <property type="entry name" value="ANAPC4"/>
    <property type="match status" value="1"/>
</dbReference>
<evidence type="ECO:0000313" key="9">
    <source>
        <dbReference type="WBParaSite" id="Smp_242360.1"/>
    </source>
</evidence>
<dbReference type="InterPro" id="IPR024789">
    <property type="entry name" value="APC4"/>
</dbReference>
<evidence type="ECO:0000259" key="7">
    <source>
        <dbReference type="Pfam" id="PF12896"/>
    </source>
</evidence>
<evidence type="ECO:0000259" key="6">
    <source>
        <dbReference type="Pfam" id="PF12894"/>
    </source>
</evidence>
<keyword evidence="2" id="KW-0132">Cell division</keyword>
<dbReference type="WBParaSite" id="Smp_242360.1">
    <property type="protein sequence ID" value="Smp_242360.1"/>
    <property type="gene ID" value="Smp_242360"/>
</dbReference>
<proteinExistence type="predicted"/>
<protein>
    <recommendedName>
        <fullName evidence="1">Anaphase-promoting complex subunit 4</fullName>
    </recommendedName>
</protein>
<keyword evidence="3" id="KW-0498">Mitosis</keyword>
<dbReference type="Gene3D" id="2.130.10.10">
    <property type="entry name" value="YVTN repeat-like/Quinoprotein amine dehydrogenase"/>
    <property type="match status" value="1"/>
</dbReference>
<dbReference type="InterPro" id="IPR024977">
    <property type="entry name" value="Apc4-like_WD40_dom"/>
</dbReference>
<dbReference type="SUPFAM" id="SSF50978">
    <property type="entry name" value="WD40 repeat-like"/>
    <property type="match status" value="1"/>
</dbReference>
<keyword evidence="4" id="KW-0833">Ubl conjugation pathway</keyword>
<feature type="domain" description="Anaphase-promoting complex subunit 4-like WD40" evidence="6">
    <location>
        <begin position="30"/>
        <end position="115"/>
    </location>
</feature>
<dbReference type="PANTHER" id="PTHR13260">
    <property type="entry name" value="ANAPHASE PROMOTING COMPLEX SUBUNIT 4 APC4"/>
    <property type="match status" value="1"/>
</dbReference>
<dbReference type="Proteomes" id="UP000008854">
    <property type="component" value="Unassembled WGS sequence"/>
</dbReference>
<dbReference type="GO" id="GO:0005680">
    <property type="term" value="C:anaphase-promoting complex"/>
    <property type="evidence" value="ECO:0007669"/>
    <property type="project" value="InterPro"/>
</dbReference>
<dbReference type="GO" id="GO:0034399">
    <property type="term" value="C:nuclear periphery"/>
    <property type="evidence" value="ECO:0007669"/>
    <property type="project" value="TreeGrafter"/>
</dbReference>